<evidence type="ECO:0000313" key="2">
    <source>
        <dbReference type="Proteomes" id="UP000199249"/>
    </source>
</evidence>
<protein>
    <submittedName>
        <fullName evidence="1">Uncharacterized protein</fullName>
    </submittedName>
</protein>
<organism evidence="1 2">
    <name type="scientific">Hymenobacter psychrophilus</name>
    <dbReference type="NCBI Taxonomy" id="651662"/>
    <lineage>
        <taxon>Bacteria</taxon>
        <taxon>Pseudomonadati</taxon>
        <taxon>Bacteroidota</taxon>
        <taxon>Cytophagia</taxon>
        <taxon>Cytophagales</taxon>
        <taxon>Hymenobacteraceae</taxon>
        <taxon>Hymenobacter</taxon>
    </lineage>
</organism>
<name>A0A1H3NZY2_9BACT</name>
<keyword evidence="2" id="KW-1185">Reference proteome</keyword>
<reference evidence="2" key="1">
    <citation type="submission" date="2016-10" db="EMBL/GenBank/DDBJ databases">
        <authorList>
            <person name="Varghese N."/>
            <person name="Submissions S."/>
        </authorList>
    </citation>
    <scope>NUCLEOTIDE SEQUENCE [LARGE SCALE GENOMIC DNA]</scope>
    <source>
        <strain evidence="2">CGMCC 1.8975</strain>
    </source>
</reference>
<dbReference type="Proteomes" id="UP000199249">
    <property type="component" value="Unassembled WGS sequence"/>
</dbReference>
<gene>
    <name evidence="1" type="ORF">SAMN04488069_12021</name>
</gene>
<dbReference type="AlphaFoldDB" id="A0A1H3NZY2"/>
<dbReference type="EMBL" id="FNOV01000020">
    <property type="protein sequence ID" value="SDY94253.1"/>
    <property type="molecule type" value="Genomic_DNA"/>
</dbReference>
<proteinExistence type="predicted"/>
<accession>A0A1H3NZY2</accession>
<evidence type="ECO:0000313" key="1">
    <source>
        <dbReference type="EMBL" id="SDY94253.1"/>
    </source>
</evidence>
<sequence>MAMPQKIMKEEEDLDKKHPFTSTITAENKRRLVNYQSNKPGGAKTTDVVNQALELFFDSRSQFADAEPPKPRRR</sequence>